<dbReference type="Proteomes" id="UP000033047">
    <property type="component" value="Unassembled WGS sequence"/>
</dbReference>
<dbReference type="HOGENOM" id="CLU_2181326_0_0_10"/>
<comment type="caution">
    <text evidence="1">The sequence shown here is derived from an EMBL/GenBank/DDBJ whole genome shotgun (WGS) entry which is preliminary data.</text>
</comment>
<dbReference type="STRING" id="927665.HMPREF1535_00391"/>
<evidence type="ECO:0000313" key="1">
    <source>
        <dbReference type="EMBL" id="KKB60115.1"/>
    </source>
</evidence>
<organism evidence="1 2">
    <name type="scientific">Parabacteroides goldsteinii DSM 19448 = WAL 12034</name>
    <dbReference type="NCBI Taxonomy" id="927665"/>
    <lineage>
        <taxon>Bacteria</taxon>
        <taxon>Pseudomonadati</taxon>
        <taxon>Bacteroidota</taxon>
        <taxon>Bacteroidia</taxon>
        <taxon>Bacteroidales</taxon>
        <taxon>Tannerellaceae</taxon>
        <taxon>Parabacteroides</taxon>
    </lineage>
</organism>
<dbReference type="AlphaFoldDB" id="A0A0F5JR90"/>
<dbReference type="EMBL" id="AQHV01000001">
    <property type="protein sequence ID" value="KKB60115.1"/>
    <property type="molecule type" value="Genomic_DNA"/>
</dbReference>
<dbReference type="RefSeq" id="WP_007657513.1">
    <property type="nucleotide sequence ID" value="NZ_KQ033912.1"/>
</dbReference>
<accession>A0A0F5JR90</accession>
<gene>
    <name evidence="1" type="ORF">HMPREF1535_00391</name>
</gene>
<proteinExistence type="predicted"/>
<evidence type="ECO:0000313" key="2">
    <source>
        <dbReference type="Proteomes" id="UP000033047"/>
    </source>
</evidence>
<reference evidence="1 2" key="1">
    <citation type="submission" date="2013-04" db="EMBL/GenBank/DDBJ databases">
        <title>The Genome Sequence of Parabacteroides goldsteinii DSM 19448.</title>
        <authorList>
            <consortium name="The Broad Institute Genomics Platform"/>
            <person name="Earl A."/>
            <person name="Ward D."/>
            <person name="Feldgarden M."/>
            <person name="Gevers D."/>
            <person name="Martens E."/>
            <person name="Sakamoto M."/>
            <person name="Benno Y."/>
            <person name="Song Y."/>
            <person name="Liu C."/>
            <person name="Lee J."/>
            <person name="Bolanos M."/>
            <person name="Vaisanen M.L."/>
            <person name="Finegold S.M."/>
            <person name="Walker B."/>
            <person name="Young S."/>
            <person name="Zeng Q."/>
            <person name="Gargeya S."/>
            <person name="Fitzgerald M."/>
            <person name="Haas B."/>
            <person name="Abouelleil A."/>
            <person name="Allen A.W."/>
            <person name="Alvarado L."/>
            <person name="Arachchi H.M."/>
            <person name="Berlin A.M."/>
            <person name="Chapman S.B."/>
            <person name="Gainer-Dewar J."/>
            <person name="Goldberg J."/>
            <person name="Griggs A."/>
            <person name="Gujja S."/>
            <person name="Hansen M."/>
            <person name="Howarth C."/>
            <person name="Imamovic A."/>
            <person name="Ireland A."/>
            <person name="Larimer J."/>
            <person name="McCowan C."/>
            <person name="Murphy C."/>
            <person name="Pearson M."/>
            <person name="Poon T.W."/>
            <person name="Priest M."/>
            <person name="Roberts A."/>
            <person name="Saif S."/>
            <person name="Shea T."/>
            <person name="Sisk P."/>
            <person name="Sykes S."/>
            <person name="Wortman J."/>
            <person name="Nusbaum C."/>
            <person name="Birren B."/>
        </authorList>
    </citation>
    <scope>NUCLEOTIDE SEQUENCE [LARGE SCALE GENOMIC DNA]</scope>
    <source>
        <strain evidence="1 2">DSM 19448</strain>
    </source>
</reference>
<name>A0A0F5JR90_9BACT</name>
<sequence>MRRIASHYIYWRKWYRMHYLELDAKGRLTGVYPLVQEIANTEFYDGTLLPVPSDITFPPVGVSSLAEWLAVTDSVTIDSLVQVCHLPSISPTTPELGADYSSGDCYVQRL</sequence>
<protein>
    <submittedName>
        <fullName evidence="1">Uncharacterized protein</fullName>
    </submittedName>
</protein>